<keyword evidence="3" id="KW-1185">Reference proteome</keyword>
<sequence length="237" mass="25334">MTAQIETAKITIGELGAHLARPAGGSTGGMLLLPMITGIGARVREFAEDIARAGVTALVWDPFHGVSSDDASHEGLSARMRELDDETCLGEQRHLLDHLLGELGCTKAGVIGWCLGGRFALLLGGRDKRLSNVVAYHPTVPGTPAPNHTVDAVEHTARITAPTMMLYPGKDTLVPRESFERLQNALQSRPSGASIVHVYPEAEHGFSDSKRHGNPVNADAYAVSWPQVLEFVKATTA</sequence>
<dbReference type="PANTHER" id="PTHR46623">
    <property type="entry name" value="CARBOXYMETHYLENEBUTENOLIDASE-RELATED"/>
    <property type="match status" value="1"/>
</dbReference>
<comment type="caution">
    <text evidence="2">The sequence shown here is derived from an EMBL/GenBank/DDBJ whole genome shotgun (WGS) entry which is preliminary data.</text>
</comment>
<gene>
    <name evidence="2" type="ORF">FPZ12_005275</name>
</gene>
<dbReference type="InterPro" id="IPR029058">
    <property type="entry name" value="AB_hydrolase_fold"/>
</dbReference>
<keyword evidence="2" id="KW-0378">Hydrolase</keyword>
<proteinExistence type="predicted"/>
<dbReference type="SUPFAM" id="SSF53474">
    <property type="entry name" value="alpha/beta-Hydrolases"/>
    <property type="match status" value="1"/>
</dbReference>
<dbReference type="AlphaFoldDB" id="A0A5N0VIK7"/>
<evidence type="ECO:0000259" key="1">
    <source>
        <dbReference type="Pfam" id="PF01738"/>
    </source>
</evidence>
<dbReference type="PANTHER" id="PTHR46623:SF6">
    <property type="entry name" value="ALPHA_BETA-HYDROLASES SUPERFAMILY PROTEIN"/>
    <property type="match status" value="1"/>
</dbReference>
<dbReference type="RefSeq" id="WP_144746214.1">
    <property type="nucleotide sequence ID" value="NZ_VMNW02000005.1"/>
</dbReference>
<dbReference type="EMBL" id="VMNW02000005">
    <property type="protein sequence ID" value="KAA9165488.1"/>
    <property type="molecule type" value="Genomic_DNA"/>
</dbReference>
<protein>
    <submittedName>
        <fullName evidence="2">Dienelactone hydrolase</fullName>
    </submittedName>
</protein>
<accession>A0A5N0VIK7</accession>
<dbReference type="Gene3D" id="3.40.50.1820">
    <property type="entry name" value="alpha/beta hydrolase"/>
    <property type="match status" value="1"/>
</dbReference>
<feature type="domain" description="Dienelactone hydrolase" evidence="1">
    <location>
        <begin position="17"/>
        <end position="234"/>
    </location>
</feature>
<dbReference type="OrthoDB" id="9787933at2"/>
<dbReference type="Pfam" id="PF01738">
    <property type="entry name" value="DLH"/>
    <property type="match status" value="1"/>
</dbReference>
<dbReference type="GO" id="GO:0016787">
    <property type="term" value="F:hydrolase activity"/>
    <property type="evidence" value="ECO:0007669"/>
    <property type="project" value="UniProtKB-KW"/>
</dbReference>
<name>A0A5N0VIK7_9PSEU</name>
<dbReference type="Proteomes" id="UP000319769">
    <property type="component" value="Unassembled WGS sequence"/>
</dbReference>
<dbReference type="InterPro" id="IPR002925">
    <property type="entry name" value="Dienelactn_hydro"/>
</dbReference>
<organism evidence="2 3">
    <name type="scientific">Amycolatopsis acidicola</name>
    <dbReference type="NCBI Taxonomy" id="2596893"/>
    <lineage>
        <taxon>Bacteria</taxon>
        <taxon>Bacillati</taxon>
        <taxon>Actinomycetota</taxon>
        <taxon>Actinomycetes</taxon>
        <taxon>Pseudonocardiales</taxon>
        <taxon>Pseudonocardiaceae</taxon>
        <taxon>Amycolatopsis</taxon>
    </lineage>
</organism>
<evidence type="ECO:0000313" key="2">
    <source>
        <dbReference type="EMBL" id="KAA9165488.1"/>
    </source>
</evidence>
<evidence type="ECO:0000313" key="3">
    <source>
        <dbReference type="Proteomes" id="UP000319769"/>
    </source>
</evidence>
<reference evidence="2" key="1">
    <citation type="submission" date="2019-09" db="EMBL/GenBank/DDBJ databases">
        <authorList>
            <person name="Teo W.F.A."/>
            <person name="Duangmal K."/>
        </authorList>
    </citation>
    <scope>NUCLEOTIDE SEQUENCE [LARGE SCALE GENOMIC DNA]</scope>
    <source>
        <strain evidence="2">K81G1</strain>
    </source>
</reference>
<dbReference type="InterPro" id="IPR051049">
    <property type="entry name" value="Dienelactone_hydrolase-like"/>
</dbReference>